<feature type="domain" description="PH" evidence="2">
    <location>
        <begin position="12"/>
        <end position="147"/>
    </location>
</feature>
<evidence type="ECO:0000259" key="2">
    <source>
        <dbReference type="Pfam" id="PF26566"/>
    </source>
</evidence>
<dbReference type="Proteomes" id="UP001596043">
    <property type="component" value="Unassembled WGS sequence"/>
</dbReference>
<keyword evidence="1" id="KW-1133">Transmembrane helix</keyword>
<dbReference type="InterPro" id="IPR058916">
    <property type="entry name" value="PH_40"/>
</dbReference>
<keyword evidence="1" id="KW-0812">Transmembrane</keyword>
<protein>
    <recommendedName>
        <fullName evidence="2">PH domain-containing protein</fullName>
    </recommendedName>
</protein>
<feature type="transmembrane region" description="Helical" evidence="1">
    <location>
        <begin position="12"/>
        <end position="34"/>
    </location>
</feature>
<evidence type="ECO:0000313" key="4">
    <source>
        <dbReference type="Proteomes" id="UP001596043"/>
    </source>
</evidence>
<gene>
    <name evidence="3" type="ORF">ACFO3O_01780</name>
</gene>
<dbReference type="RefSeq" id="WP_379976816.1">
    <property type="nucleotide sequence ID" value="NZ_JBHSFV010000001.1"/>
</dbReference>
<feature type="transmembrane region" description="Helical" evidence="1">
    <location>
        <begin position="40"/>
        <end position="64"/>
    </location>
</feature>
<dbReference type="Pfam" id="PF26566">
    <property type="entry name" value="PH_40"/>
    <property type="match status" value="1"/>
</dbReference>
<organism evidence="3 4">
    <name type="scientific">Dokdonia ponticola</name>
    <dbReference type="NCBI Taxonomy" id="2041041"/>
    <lineage>
        <taxon>Bacteria</taxon>
        <taxon>Pseudomonadati</taxon>
        <taxon>Bacteroidota</taxon>
        <taxon>Flavobacteriia</taxon>
        <taxon>Flavobacteriales</taxon>
        <taxon>Flavobacteriaceae</taxon>
        <taxon>Dokdonia</taxon>
    </lineage>
</organism>
<keyword evidence="1" id="KW-0472">Membrane</keyword>
<reference evidence="4" key="1">
    <citation type="journal article" date="2019" name="Int. J. Syst. Evol. Microbiol.">
        <title>The Global Catalogue of Microorganisms (GCM) 10K type strain sequencing project: providing services to taxonomists for standard genome sequencing and annotation.</title>
        <authorList>
            <consortium name="The Broad Institute Genomics Platform"/>
            <consortium name="The Broad Institute Genome Sequencing Center for Infectious Disease"/>
            <person name="Wu L."/>
            <person name="Ma J."/>
        </authorList>
    </citation>
    <scope>NUCLEOTIDE SEQUENCE [LARGE SCALE GENOMIC DNA]</scope>
    <source>
        <strain evidence="4">YJ-61-S</strain>
    </source>
</reference>
<accession>A0ABV9HSM0</accession>
<name>A0ABV9HSM0_9FLAO</name>
<keyword evidence="4" id="KW-1185">Reference proteome</keyword>
<evidence type="ECO:0000313" key="3">
    <source>
        <dbReference type="EMBL" id="MFC4632616.1"/>
    </source>
</evidence>
<comment type="caution">
    <text evidence="3">The sequence shown here is derived from an EMBL/GenBank/DDBJ whole genome shotgun (WGS) entry which is preliminary data.</text>
</comment>
<sequence>MKKNKNILNKLLKRNLIAISIICFLYLIFWIYFYQENTEYIHLLFSLMFGLLLLANALPIILYLNYHFENKHTDFNIDEDLHLISITQKGLIKTYNFKDVKKSKYHIAYNYKNTIDNKGRYSLFFSDFGYWDLEFNNGDRYYLSNLFKDFVHDAPIIRKTKYRFRLFPYIKKHDSKEGVRLKSIPKKY</sequence>
<evidence type="ECO:0000256" key="1">
    <source>
        <dbReference type="SAM" id="Phobius"/>
    </source>
</evidence>
<proteinExistence type="predicted"/>
<dbReference type="EMBL" id="JBHSFV010000001">
    <property type="protein sequence ID" value="MFC4632616.1"/>
    <property type="molecule type" value="Genomic_DNA"/>
</dbReference>